<dbReference type="InterPro" id="IPR001750">
    <property type="entry name" value="ND/Mrp_TM"/>
</dbReference>
<evidence type="ECO:0000259" key="8">
    <source>
        <dbReference type="Pfam" id="PF00361"/>
    </source>
</evidence>
<feature type="transmembrane region" description="Helical" evidence="7">
    <location>
        <begin position="160"/>
        <end position="178"/>
    </location>
</feature>
<feature type="transmembrane region" description="Helical" evidence="7">
    <location>
        <begin position="499"/>
        <end position="521"/>
    </location>
</feature>
<evidence type="ECO:0000256" key="6">
    <source>
        <dbReference type="RuleBase" id="RU000320"/>
    </source>
</evidence>
<feature type="transmembrane region" description="Helical" evidence="7">
    <location>
        <begin position="6"/>
        <end position="25"/>
    </location>
</feature>
<dbReference type="GO" id="GO:0016020">
    <property type="term" value="C:membrane"/>
    <property type="evidence" value="ECO:0007669"/>
    <property type="project" value="UniProtKB-SubCell"/>
</dbReference>
<keyword evidence="4 7" id="KW-1133">Transmembrane helix</keyword>
<comment type="subcellular location">
    <subcellularLocation>
        <location evidence="1">Endomembrane system</location>
        <topology evidence="1">Multi-pass membrane protein</topology>
    </subcellularLocation>
    <subcellularLocation>
        <location evidence="6">Membrane</location>
        <topology evidence="6">Multi-pass membrane protein</topology>
    </subcellularLocation>
</comment>
<evidence type="ECO:0000259" key="9">
    <source>
        <dbReference type="Pfam" id="PF00662"/>
    </source>
</evidence>
<feature type="transmembrane region" description="Helical" evidence="7">
    <location>
        <begin position="645"/>
        <end position="664"/>
    </location>
</feature>
<feature type="domain" description="NADH:quinone oxidoreductase/Mrp antiporter transmembrane" evidence="8">
    <location>
        <begin position="180"/>
        <end position="467"/>
    </location>
</feature>
<dbReference type="OrthoDB" id="9807568at2"/>
<feature type="transmembrane region" description="Helical" evidence="7">
    <location>
        <begin position="351"/>
        <end position="371"/>
    </location>
</feature>
<keyword evidence="3 6" id="KW-0812">Transmembrane</keyword>
<proteinExistence type="inferred from homology"/>
<evidence type="ECO:0000256" key="4">
    <source>
        <dbReference type="ARBA" id="ARBA00022989"/>
    </source>
</evidence>
<dbReference type="PANTHER" id="PTHR43373:SF1">
    <property type="entry name" value="NA(+)_H(+) ANTIPORTER SUBUNIT A"/>
    <property type="match status" value="1"/>
</dbReference>
<feature type="transmembrane region" description="Helical" evidence="7">
    <location>
        <begin position="32"/>
        <end position="50"/>
    </location>
</feature>
<keyword evidence="5 7" id="KW-0472">Membrane</keyword>
<dbReference type="Proteomes" id="UP000000378">
    <property type="component" value="Chromosome"/>
</dbReference>
<dbReference type="RefSeq" id="WP_013174840.1">
    <property type="nucleotide sequence ID" value="NC_014220.1"/>
</dbReference>
<protein>
    <submittedName>
        <fullName evidence="10">NADH/Ubiquinone/plastoquinone (Complex I)</fullName>
    </submittedName>
</protein>
<evidence type="ECO:0000256" key="3">
    <source>
        <dbReference type="ARBA" id="ARBA00022692"/>
    </source>
</evidence>
<dbReference type="InterPro" id="IPR001516">
    <property type="entry name" value="Proton_antipo_N"/>
</dbReference>
<feature type="transmembrane region" description="Helical" evidence="7">
    <location>
        <begin position="420"/>
        <end position="438"/>
    </location>
</feature>
<evidence type="ECO:0000256" key="7">
    <source>
        <dbReference type="SAM" id="Phobius"/>
    </source>
</evidence>
<dbReference type="HOGENOM" id="CLU_013183_0_0_9"/>
<evidence type="ECO:0000256" key="5">
    <source>
        <dbReference type="ARBA" id="ARBA00023136"/>
    </source>
</evidence>
<reference evidence="11" key="1">
    <citation type="journal article" date="2010" name="Stand. Genomic Sci.">
        <title>Complete genome sequence of Syntrophothermus lipocalidus type strain (TGB-C1T).</title>
        <authorList>
            <consortium name="US DOE Joint Genome Institute (JGI-PGF)"/>
            <person name="Djao O."/>
            <person name="Zhang X."/>
            <person name="Lucas S."/>
            <person name="Lapidus A."/>
            <person name="Glavina Del Rio T."/>
            <person name="Nolan M."/>
            <person name="Tice H."/>
            <person name="Cheng J."/>
            <person name="Han C."/>
            <person name="Tapia R."/>
            <person name="Goodwin L."/>
            <person name="Pitluck S."/>
            <person name="Liolios K."/>
            <person name="Ivanova N."/>
            <person name="Mavromatis K."/>
            <person name="Mikhailova N."/>
            <person name="Ovchinnikova G."/>
            <person name="Pati A."/>
            <person name="Brambilla E."/>
            <person name="Chen A."/>
            <person name="Palaniappan K."/>
            <person name="Land M."/>
            <person name="Hauser L."/>
            <person name="Chang Y."/>
            <person name="Jeffries C."/>
            <person name="Rohde M."/>
            <person name="Sikorski J."/>
            <person name="Spring S."/>
            <person name="Goker M."/>
            <person name="Detter J."/>
            <person name="Woyke T."/>
            <person name="Bristow J."/>
            <person name="Eisen J."/>
            <person name="Markowitz V."/>
            <person name="Hugenholtz P."/>
            <person name="Kyrpides N."/>
            <person name="Klenk H."/>
        </authorList>
    </citation>
    <scope>NUCLEOTIDE SEQUENCE [LARGE SCALE GENOMIC DNA]</scope>
    <source>
        <strain evidence="11">DSM 12680 / TGB-C1</strain>
    </source>
</reference>
<evidence type="ECO:0000256" key="1">
    <source>
        <dbReference type="ARBA" id="ARBA00004127"/>
    </source>
</evidence>
<feature type="transmembrane region" description="Helical" evidence="7">
    <location>
        <begin position="444"/>
        <end position="471"/>
    </location>
</feature>
<dbReference type="InterPro" id="IPR050616">
    <property type="entry name" value="CPA3_Na-H_Antiporter_A"/>
</dbReference>
<organism evidence="10 11">
    <name type="scientific">Syntrophothermus lipocalidus (strain DSM 12680 / TGB-C1)</name>
    <dbReference type="NCBI Taxonomy" id="643648"/>
    <lineage>
        <taxon>Bacteria</taxon>
        <taxon>Bacillati</taxon>
        <taxon>Bacillota</taxon>
        <taxon>Clostridia</taxon>
        <taxon>Eubacteriales</taxon>
        <taxon>Syntrophomonadaceae</taxon>
        <taxon>Syntrophothermus</taxon>
    </lineage>
</organism>
<keyword evidence="11" id="KW-1185">Reference proteome</keyword>
<dbReference type="Pfam" id="PF00361">
    <property type="entry name" value="Proton_antipo_M"/>
    <property type="match status" value="1"/>
</dbReference>
<dbReference type="PRINTS" id="PR01434">
    <property type="entry name" value="NADHDHGNASE5"/>
</dbReference>
<evidence type="ECO:0000313" key="11">
    <source>
        <dbReference type="Proteomes" id="UP000000378"/>
    </source>
</evidence>
<dbReference type="KEGG" id="slp:Slip_0655"/>
<dbReference type="PANTHER" id="PTHR43373">
    <property type="entry name" value="NA(+)/H(+) ANTIPORTER SUBUNIT"/>
    <property type="match status" value="1"/>
</dbReference>
<feature type="transmembrane region" description="Helical" evidence="7">
    <location>
        <begin position="248"/>
        <end position="271"/>
    </location>
</feature>
<dbReference type="eggNOG" id="COG1009">
    <property type="taxonomic scope" value="Bacteria"/>
</dbReference>
<evidence type="ECO:0000256" key="2">
    <source>
        <dbReference type="ARBA" id="ARBA00008483"/>
    </source>
</evidence>
<feature type="transmembrane region" description="Helical" evidence="7">
    <location>
        <begin position="214"/>
        <end position="236"/>
    </location>
</feature>
<feature type="domain" description="NADH-Ubiquinone oxidoreductase (complex I) chain 5 N-terminal" evidence="9">
    <location>
        <begin position="119"/>
        <end position="151"/>
    </location>
</feature>
<feature type="transmembrane region" description="Helical" evidence="7">
    <location>
        <begin position="62"/>
        <end position="82"/>
    </location>
</feature>
<feature type="transmembrane region" description="Helical" evidence="7">
    <location>
        <begin position="126"/>
        <end position="148"/>
    </location>
</feature>
<feature type="transmembrane region" description="Helical" evidence="7">
    <location>
        <begin position="322"/>
        <end position="344"/>
    </location>
</feature>
<dbReference type="Pfam" id="PF00662">
    <property type="entry name" value="Proton_antipo_N"/>
    <property type="match status" value="1"/>
</dbReference>
<feature type="transmembrane region" description="Helical" evidence="7">
    <location>
        <begin position="377"/>
        <end position="399"/>
    </location>
</feature>
<sequence length="665" mass="71865">MSALKTFLLMSVFLPFSVALASYIIKDTNWRRILVVTMSLILGLAAYWLYAKVPLTPVFISFHGWEKAVTFLDILLLFYILYVGIENRHLPIGILAILQLALVAYVEGFLGPDSRAVGTFAVDRLSVVMFLVVSVIGSLICVYALPYMEERIEHVELDRNRRFFFWFVSFLAVMNGLVFANNVLWLYFFWEATTLCSFQLIGHDDTEEARRNSLHALYLNSVGGLAMIAGITVMLAGFTGRTLSLADIAASDLGLVSPVFLLALALFMTAAFTKSAQFPFQNWLLGAMVAPTPVSALLHSSTMVKAGVYLAVRLAPAYDGTALATFIALIGAFSFFAASLMAAGNGDSKAVLAYSTVANLGLIFACCGIDLPLSVAAAVLLIIFHALAKGVLFMGAGVIEHRLGSRNIESMEGLGEKLPLLALLMVGGGFAMFLPPFGMLFSKWAAMASAAISPLVLLLFVAGSALTTVFWSKWMGRILAASPGRVAKRATTHVSSRGAGYYAVSLGILGLATLVLSFGVTTVIDRLVAPALVWFYPLAFQPALGGNVILFSWASFFHPNLAATGLPEGVFPFGLMGGALVATLVLPWLLFRPEFQTTSSVYLCGENMPGEENRCFVSSMERGTEMALAGYYFTGFINEGLLRRLGWMGGAILVLMLGVIVLWVL</sequence>
<comment type="similarity">
    <text evidence="2">Belongs to the CPA3 antiporters (TC 2.A.63) subunit A family.</text>
</comment>
<accession>D7CL53</accession>
<evidence type="ECO:0000313" key="10">
    <source>
        <dbReference type="EMBL" id="ADI01438.1"/>
    </source>
</evidence>
<dbReference type="EMBL" id="CP002048">
    <property type="protein sequence ID" value="ADI01438.1"/>
    <property type="molecule type" value="Genomic_DNA"/>
</dbReference>
<feature type="transmembrane region" description="Helical" evidence="7">
    <location>
        <begin position="533"/>
        <end position="557"/>
    </location>
</feature>
<feature type="transmembrane region" description="Helical" evidence="7">
    <location>
        <begin position="89"/>
        <end position="106"/>
    </location>
</feature>
<name>D7CL53_SYNLT</name>
<gene>
    <name evidence="10" type="ordered locus">Slip_0655</name>
</gene>
<feature type="transmembrane region" description="Helical" evidence="7">
    <location>
        <begin position="569"/>
        <end position="591"/>
    </location>
</feature>
<dbReference type="STRING" id="643648.Slip_0655"/>
<feature type="transmembrane region" description="Helical" evidence="7">
    <location>
        <begin position="283"/>
        <end position="302"/>
    </location>
</feature>
<reference evidence="10 11" key="2">
    <citation type="journal article" date="2010" name="Stand. Genomic Sci.">
        <title>Complete genome sequence of Syntrophothermus lipocalidus type strain (TGB-C1).</title>
        <authorList>
            <person name="Djao O.D."/>
            <person name="Zhang X."/>
            <person name="Lucas S."/>
            <person name="Lapidus A."/>
            <person name="Del Rio T.G."/>
            <person name="Nolan M."/>
            <person name="Tice H."/>
            <person name="Cheng J.F."/>
            <person name="Han C."/>
            <person name="Tapia R."/>
            <person name="Goodwin L."/>
            <person name="Pitluck S."/>
            <person name="Liolios K."/>
            <person name="Ivanova N."/>
            <person name="Mavromatis K."/>
            <person name="Mikhailova N."/>
            <person name="Ovchinnikova G."/>
            <person name="Pati A."/>
            <person name="Brambilla E."/>
            <person name="Chen A."/>
            <person name="Palaniappan K."/>
            <person name="Land M."/>
            <person name="Hauser L."/>
            <person name="Chang Y.J."/>
            <person name="Jeffries C.D."/>
            <person name="Rohde M."/>
            <person name="Sikorski J."/>
            <person name="Spring S."/>
            <person name="Goker M."/>
            <person name="Detter J.C."/>
            <person name="Woyke T."/>
            <person name="Bristow J."/>
            <person name="Eisen J.A."/>
            <person name="Markowitz V."/>
            <person name="Hugenholtz P."/>
            <person name="Kyrpides N.C."/>
            <person name="Klenk H.P."/>
        </authorList>
    </citation>
    <scope>NUCLEOTIDE SEQUENCE [LARGE SCALE GENOMIC DNA]</scope>
    <source>
        <strain evidence="11">DSM 12680 / TGB-C1</strain>
    </source>
</reference>
<dbReference type="GO" id="GO:0012505">
    <property type="term" value="C:endomembrane system"/>
    <property type="evidence" value="ECO:0007669"/>
    <property type="project" value="UniProtKB-SubCell"/>
</dbReference>
<dbReference type="AlphaFoldDB" id="D7CL53"/>